<evidence type="ECO:0000313" key="1">
    <source>
        <dbReference type="EMBL" id="JAE00585.1"/>
    </source>
</evidence>
<protein>
    <submittedName>
        <fullName evidence="1">Uncharacterized protein</fullName>
    </submittedName>
</protein>
<organism evidence="1">
    <name type="scientific">Arundo donax</name>
    <name type="common">Giant reed</name>
    <name type="synonym">Donax arundinaceus</name>
    <dbReference type="NCBI Taxonomy" id="35708"/>
    <lineage>
        <taxon>Eukaryota</taxon>
        <taxon>Viridiplantae</taxon>
        <taxon>Streptophyta</taxon>
        <taxon>Embryophyta</taxon>
        <taxon>Tracheophyta</taxon>
        <taxon>Spermatophyta</taxon>
        <taxon>Magnoliopsida</taxon>
        <taxon>Liliopsida</taxon>
        <taxon>Poales</taxon>
        <taxon>Poaceae</taxon>
        <taxon>PACMAD clade</taxon>
        <taxon>Arundinoideae</taxon>
        <taxon>Arundineae</taxon>
        <taxon>Arundo</taxon>
    </lineage>
</organism>
<proteinExistence type="predicted"/>
<reference evidence="1" key="2">
    <citation type="journal article" date="2015" name="Data Brief">
        <title>Shoot transcriptome of the giant reed, Arundo donax.</title>
        <authorList>
            <person name="Barrero R.A."/>
            <person name="Guerrero F.D."/>
            <person name="Moolhuijzen P."/>
            <person name="Goolsby J.A."/>
            <person name="Tidwell J."/>
            <person name="Bellgard S.E."/>
            <person name="Bellgard M.I."/>
        </authorList>
    </citation>
    <scope>NUCLEOTIDE SEQUENCE</scope>
    <source>
        <tissue evidence="1">Shoot tissue taken approximately 20 cm above the soil surface</tissue>
    </source>
</reference>
<dbReference type="AlphaFoldDB" id="A0A0A9EIP8"/>
<dbReference type="EMBL" id="GBRH01197311">
    <property type="protein sequence ID" value="JAE00585.1"/>
    <property type="molecule type" value="Transcribed_RNA"/>
</dbReference>
<name>A0A0A9EIP8_ARUDO</name>
<accession>A0A0A9EIP8</accession>
<reference evidence="1" key="1">
    <citation type="submission" date="2014-09" db="EMBL/GenBank/DDBJ databases">
        <authorList>
            <person name="Magalhaes I.L.F."/>
            <person name="Oliveira U."/>
            <person name="Santos F.R."/>
            <person name="Vidigal T.H.D.A."/>
            <person name="Brescovit A.D."/>
            <person name="Santos A.J."/>
        </authorList>
    </citation>
    <scope>NUCLEOTIDE SEQUENCE</scope>
    <source>
        <tissue evidence="1">Shoot tissue taken approximately 20 cm above the soil surface</tissue>
    </source>
</reference>
<sequence length="23" mass="2703">MFHISFIFTLFLGSHCGRLHLII</sequence>